<name>A0A9P7RRD0_9AGAR</name>
<evidence type="ECO:0008006" key="3">
    <source>
        <dbReference type="Google" id="ProtNLM"/>
    </source>
</evidence>
<dbReference type="AlphaFoldDB" id="A0A9P7RRD0"/>
<comment type="caution">
    <text evidence="1">The sequence shown here is derived from an EMBL/GenBank/DDBJ whole genome shotgun (WGS) entry which is preliminary data.</text>
</comment>
<dbReference type="KEGG" id="more:E1B28_011942"/>
<organism evidence="1 2">
    <name type="scientific">Marasmius oreades</name>
    <name type="common">fairy-ring Marasmius</name>
    <dbReference type="NCBI Taxonomy" id="181124"/>
    <lineage>
        <taxon>Eukaryota</taxon>
        <taxon>Fungi</taxon>
        <taxon>Dikarya</taxon>
        <taxon>Basidiomycota</taxon>
        <taxon>Agaricomycotina</taxon>
        <taxon>Agaricomycetes</taxon>
        <taxon>Agaricomycetidae</taxon>
        <taxon>Agaricales</taxon>
        <taxon>Marasmiineae</taxon>
        <taxon>Marasmiaceae</taxon>
        <taxon>Marasmius</taxon>
    </lineage>
</organism>
<dbReference type="GeneID" id="66081017"/>
<dbReference type="Proteomes" id="UP001049176">
    <property type="component" value="Chromosome 8"/>
</dbReference>
<evidence type="ECO:0000313" key="1">
    <source>
        <dbReference type="EMBL" id="KAG7087895.1"/>
    </source>
</evidence>
<keyword evidence="2" id="KW-1185">Reference proteome</keyword>
<sequence length="322" mass="35764">MIALTACGHALGGVRQQHFPDILKDRAFQFFKGNTTMFTNGGLSSLETFNNTCATLFERMINTVSSSFTLTDIIEPWDYKVGEARISVANDSDTLLMQTTLRLLDVEDNPDREVKLVWVDKDGSCSQGTCSSPATTSNRITGTTLFRRVFGKTALQYNFVVNGIDPVKSINKFWFEIDEKDGSQPTVVKNDDGQGYVISQDDVLFDIARSILYADSLTSITNFASEVVIAVKDTLVENGGTAPIHIETANSFITVPFKFEVLKPKLDTRFNHTAGYTFFSFVPTEFLTSAFDVYYGEVAPDNLRIQFGQVFEARNQVIGPLP</sequence>
<dbReference type="OrthoDB" id="3062178at2759"/>
<dbReference type="RefSeq" id="XP_043004366.1">
    <property type="nucleotide sequence ID" value="XM_043157001.1"/>
</dbReference>
<dbReference type="EMBL" id="CM032188">
    <property type="protein sequence ID" value="KAG7087895.1"/>
    <property type="molecule type" value="Genomic_DNA"/>
</dbReference>
<protein>
    <recommendedName>
        <fullName evidence="3">Peroxidase</fullName>
    </recommendedName>
</protein>
<evidence type="ECO:0000313" key="2">
    <source>
        <dbReference type="Proteomes" id="UP001049176"/>
    </source>
</evidence>
<proteinExistence type="predicted"/>
<gene>
    <name evidence="1" type="ORF">E1B28_011942</name>
</gene>
<accession>A0A9P7RRD0</accession>
<reference evidence="1" key="1">
    <citation type="journal article" date="2021" name="Genome Biol. Evol.">
        <title>The assembled and annotated genome of the fairy-ring fungus Marasmius oreades.</title>
        <authorList>
            <person name="Hiltunen M."/>
            <person name="Ament-Velasquez S.L."/>
            <person name="Johannesson H."/>
        </authorList>
    </citation>
    <scope>NUCLEOTIDE SEQUENCE</scope>
    <source>
        <strain evidence="1">03SP1</strain>
    </source>
</reference>